<reference evidence="3" key="1">
    <citation type="journal article" date="2020" name="Stud. Mycol.">
        <title>101 Dothideomycetes genomes: a test case for predicting lifestyles and emergence of pathogens.</title>
        <authorList>
            <person name="Haridas S."/>
            <person name="Albert R."/>
            <person name="Binder M."/>
            <person name="Bloem J."/>
            <person name="Labutti K."/>
            <person name="Salamov A."/>
            <person name="Andreopoulos B."/>
            <person name="Baker S."/>
            <person name="Barry K."/>
            <person name="Bills G."/>
            <person name="Bluhm B."/>
            <person name="Cannon C."/>
            <person name="Castanera R."/>
            <person name="Culley D."/>
            <person name="Daum C."/>
            <person name="Ezra D."/>
            <person name="Gonzalez J."/>
            <person name="Henrissat B."/>
            <person name="Kuo A."/>
            <person name="Liang C."/>
            <person name="Lipzen A."/>
            <person name="Lutzoni F."/>
            <person name="Magnuson J."/>
            <person name="Mondo S."/>
            <person name="Nolan M."/>
            <person name="Ohm R."/>
            <person name="Pangilinan J."/>
            <person name="Park H.-J."/>
            <person name="Ramirez L."/>
            <person name="Alfaro M."/>
            <person name="Sun H."/>
            <person name="Tritt A."/>
            <person name="Yoshinaga Y."/>
            <person name="Zwiers L.-H."/>
            <person name="Turgeon B."/>
            <person name="Goodwin S."/>
            <person name="Spatafora J."/>
            <person name="Crous P."/>
            <person name="Grigoriev I."/>
        </authorList>
    </citation>
    <scope>NUCLEOTIDE SEQUENCE</scope>
    <source>
        <strain evidence="3">HMLAC05119</strain>
    </source>
</reference>
<keyword evidence="1" id="KW-0175">Coiled coil</keyword>
<name>A0A6A5QTD1_AMPQU</name>
<evidence type="ECO:0000313" key="3">
    <source>
        <dbReference type="EMBL" id="KAF1918050.1"/>
    </source>
</evidence>
<feature type="compositionally biased region" description="Polar residues" evidence="2">
    <location>
        <begin position="486"/>
        <end position="512"/>
    </location>
</feature>
<feature type="compositionally biased region" description="Polar residues" evidence="2">
    <location>
        <begin position="1"/>
        <end position="29"/>
    </location>
</feature>
<sequence length="525" mass="57184">MSSQTRTNNMPGRNSSPGSGKSRYSNKRVQQAPRAPRPQLAGAWGMNAGSLIAENDRMKADEARAEFIRMGGVSIRPSMQETFKDQRGEKLTQAYAKIGGDNNVDDSEVLPEVSSNVASVVKTDEMTASAANITEQSDTKVALPVEATATSTTAAATIARDETDANITVTVAPTATTSPSTVGIEAECDAKASKAVVSVAPATTAVASPITTATKARQVKTEVAEPIMVTTSWLPYPTSAATKASKKKTTTTAPVANVAAPAKKPVSKNAEFLVSVVERSTAVKASMNTSLKQCDWKMKSADEKLGKAGQQLAKRQQELRENRIREIDPVLYDSAMKHPETKLQLSLAEYNREQLAAENEKLKARSLESCKATTQLKKDNRELKRAVEQLTATKPAVTSFESNTVTEQAKMEQQMADMREQNDAHKKELDAYKKEMHAYKKEMHAYKKEMHACKKEMDAHKKELDAYKKELDFLRWLQSVRRHSSGSRTMPSGQDSKSASKASVDTGSTDSNAVELASKVKTTKD</sequence>
<gene>
    <name evidence="3" type="ORF">BDU57DRAFT_514602</name>
</gene>
<evidence type="ECO:0000313" key="4">
    <source>
        <dbReference type="Proteomes" id="UP000800096"/>
    </source>
</evidence>
<evidence type="ECO:0000256" key="2">
    <source>
        <dbReference type="SAM" id="MobiDB-lite"/>
    </source>
</evidence>
<feature type="coiled-coil region" evidence="1">
    <location>
        <begin position="345"/>
        <end position="477"/>
    </location>
</feature>
<organism evidence="3 4">
    <name type="scientific">Ampelomyces quisqualis</name>
    <name type="common">Powdery mildew agent</name>
    <dbReference type="NCBI Taxonomy" id="50730"/>
    <lineage>
        <taxon>Eukaryota</taxon>
        <taxon>Fungi</taxon>
        <taxon>Dikarya</taxon>
        <taxon>Ascomycota</taxon>
        <taxon>Pezizomycotina</taxon>
        <taxon>Dothideomycetes</taxon>
        <taxon>Pleosporomycetidae</taxon>
        <taxon>Pleosporales</taxon>
        <taxon>Pleosporineae</taxon>
        <taxon>Phaeosphaeriaceae</taxon>
        <taxon>Ampelomyces</taxon>
    </lineage>
</organism>
<feature type="region of interest" description="Disordered" evidence="2">
    <location>
        <begin position="1"/>
        <end position="44"/>
    </location>
</feature>
<dbReference type="Gene3D" id="6.10.250.3110">
    <property type="match status" value="1"/>
</dbReference>
<dbReference type="EMBL" id="ML979134">
    <property type="protein sequence ID" value="KAF1918050.1"/>
    <property type="molecule type" value="Genomic_DNA"/>
</dbReference>
<proteinExistence type="predicted"/>
<dbReference type="Proteomes" id="UP000800096">
    <property type="component" value="Unassembled WGS sequence"/>
</dbReference>
<protein>
    <submittedName>
        <fullName evidence="3">Uncharacterized protein</fullName>
    </submittedName>
</protein>
<feature type="region of interest" description="Disordered" evidence="2">
    <location>
        <begin position="480"/>
        <end position="525"/>
    </location>
</feature>
<accession>A0A6A5QTD1</accession>
<dbReference type="AlphaFoldDB" id="A0A6A5QTD1"/>
<evidence type="ECO:0000256" key="1">
    <source>
        <dbReference type="SAM" id="Coils"/>
    </source>
</evidence>
<dbReference type="OrthoDB" id="3791457at2759"/>
<keyword evidence="4" id="KW-1185">Reference proteome</keyword>